<dbReference type="eggNOG" id="COG2055">
    <property type="taxonomic scope" value="Bacteria"/>
</dbReference>
<gene>
    <name evidence="3" type="ORF">FD15_GL002322</name>
</gene>
<dbReference type="InterPro" id="IPR043144">
    <property type="entry name" value="Mal/L-sulf/L-lact_DH-like_ah"/>
</dbReference>
<dbReference type="InterPro" id="IPR036111">
    <property type="entry name" value="Mal/L-sulfo/L-lacto_DH-like_sf"/>
</dbReference>
<dbReference type="RefSeq" id="WP_034989999.1">
    <property type="nucleotide sequence ID" value="NZ_AYZF01000004.1"/>
</dbReference>
<dbReference type="InterPro" id="IPR043143">
    <property type="entry name" value="Mal/L-sulf/L-lact_DH-like_NADP"/>
</dbReference>
<dbReference type="PATRIC" id="fig|1423806.3.peg.2378"/>
<dbReference type="OrthoDB" id="9769447at2"/>
<name>A0A023D0C2_9LACO</name>
<dbReference type="InterPro" id="IPR003767">
    <property type="entry name" value="Malate/L-lactate_DH-like"/>
</dbReference>
<dbReference type="Gene3D" id="3.30.1370.60">
    <property type="entry name" value="Hypothetical oxidoreductase yiak, domain 2"/>
    <property type="match status" value="1"/>
</dbReference>
<accession>A0A023D0C2</accession>
<reference evidence="3 4" key="1">
    <citation type="journal article" date="2015" name="Genome Announc.">
        <title>Expanding the biotechnology potential of lactobacilli through comparative genomics of 213 strains and associated genera.</title>
        <authorList>
            <person name="Sun Z."/>
            <person name="Harris H.M."/>
            <person name="McCann A."/>
            <person name="Guo C."/>
            <person name="Argimon S."/>
            <person name="Zhang W."/>
            <person name="Yang X."/>
            <person name="Jeffery I.B."/>
            <person name="Cooney J.C."/>
            <person name="Kagawa T.F."/>
            <person name="Liu W."/>
            <person name="Song Y."/>
            <person name="Salvetti E."/>
            <person name="Wrobel A."/>
            <person name="Rasinkangas P."/>
            <person name="Parkhill J."/>
            <person name="Rea M.C."/>
            <person name="O'Sullivan O."/>
            <person name="Ritari J."/>
            <person name="Douillard F.P."/>
            <person name="Paul Ross R."/>
            <person name="Yang R."/>
            <person name="Briner A.E."/>
            <person name="Felis G.E."/>
            <person name="de Vos W.M."/>
            <person name="Barrangou R."/>
            <person name="Klaenhammer T.R."/>
            <person name="Caufield P.W."/>
            <person name="Cui Y."/>
            <person name="Zhang H."/>
            <person name="O'Toole P.W."/>
        </authorList>
    </citation>
    <scope>NUCLEOTIDE SEQUENCE [LARGE SCALE GENOMIC DNA]</scope>
    <source>
        <strain evidence="3 4">DSM 21376</strain>
    </source>
</reference>
<organism evidence="3 4">
    <name type="scientific">Liquorilactobacillus sucicola DSM 21376 = JCM 15457</name>
    <dbReference type="NCBI Taxonomy" id="1423806"/>
    <lineage>
        <taxon>Bacteria</taxon>
        <taxon>Bacillati</taxon>
        <taxon>Bacillota</taxon>
        <taxon>Bacilli</taxon>
        <taxon>Lactobacillales</taxon>
        <taxon>Lactobacillaceae</taxon>
        <taxon>Liquorilactobacillus</taxon>
    </lineage>
</organism>
<dbReference type="PANTHER" id="PTHR11091">
    <property type="entry name" value="OXIDOREDUCTASE-RELATED"/>
    <property type="match status" value="1"/>
</dbReference>
<dbReference type="Pfam" id="PF02615">
    <property type="entry name" value="Ldh_2"/>
    <property type="match status" value="1"/>
</dbReference>
<evidence type="ECO:0000313" key="4">
    <source>
        <dbReference type="Proteomes" id="UP000050961"/>
    </source>
</evidence>
<evidence type="ECO:0000256" key="1">
    <source>
        <dbReference type="ARBA" id="ARBA00006056"/>
    </source>
</evidence>
<dbReference type="PANTHER" id="PTHR11091:SF0">
    <property type="entry name" value="MALATE DEHYDROGENASE"/>
    <property type="match status" value="1"/>
</dbReference>
<dbReference type="STRING" id="1423806.FD15_GL002322"/>
<proteinExistence type="inferred from homology"/>
<dbReference type="SUPFAM" id="SSF89733">
    <property type="entry name" value="L-sulfolactate dehydrogenase-like"/>
    <property type="match status" value="1"/>
</dbReference>
<comment type="similarity">
    <text evidence="1">Belongs to the LDH2/MDH2 oxidoreductase family.</text>
</comment>
<evidence type="ECO:0000256" key="2">
    <source>
        <dbReference type="ARBA" id="ARBA00023002"/>
    </source>
</evidence>
<dbReference type="Proteomes" id="UP000050961">
    <property type="component" value="Unassembled WGS sequence"/>
</dbReference>
<dbReference type="EMBL" id="AYZF01000004">
    <property type="protein sequence ID" value="KRN07375.1"/>
    <property type="molecule type" value="Genomic_DNA"/>
</dbReference>
<dbReference type="GO" id="GO:0016491">
    <property type="term" value="F:oxidoreductase activity"/>
    <property type="evidence" value="ECO:0007669"/>
    <property type="project" value="UniProtKB-KW"/>
</dbReference>
<protein>
    <submittedName>
        <fullName evidence="3">Malate dehydrogenase</fullName>
    </submittedName>
</protein>
<evidence type="ECO:0000313" key="3">
    <source>
        <dbReference type="EMBL" id="KRN07375.1"/>
    </source>
</evidence>
<comment type="caution">
    <text evidence="3">The sequence shown here is derived from an EMBL/GenBank/DDBJ whole genome shotgun (WGS) entry which is preliminary data.</text>
</comment>
<dbReference type="Gene3D" id="1.10.1530.10">
    <property type="match status" value="1"/>
</dbReference>
<keyword evidence="2" id="KW-0560">Oxidoreductase</keyword>
<keyword evidence="4" id="KW-1185">Reference proteome</keyword>
<sequence>MKIKSEFEIELLTKIFIGWGFDSQKARIVADVLNYADLRGIYSHGIQRLTMYEKKLNAGYIDREAKIQVVKQVPNCIVVDAQQAMGQLASTEVMDRLIRVARKNGIAFATVRNSNHFGAAGYYAEMASQAKMIGFAATSTNPLVVPPRAKNPFLGSNPFAAAFPLKKNDFVFDGATSTVSLGRIEVLEKLNEQIPGEWAIDGKGELEKNPANVLSGLTQEKRTGGVLPIGGIKEANSNYKGFAISLLIEIMTAIFSQGSIAADLGNGKHDISHFFMVIDPTLFISLKQFKIQLTDMLTRIQKLETVDGKKVTLPGEKEQIALRRNIKAGIEIDDKTLQQVKRICSDLKIDF</sequence>
<dbReference type="AlphaFoldDB" id="A0A023D0C2"/>